<dbReference type="InterPro" id="IPR020084">
    <property type="entry name" value="NUDIX_hydrolase_CS"/>
</dbReference>
<gene>
    <name evidence="3" type="ORF">ENO36_04525</name>
</gene>
<proteinExistence type="predicted"/>
<sequence>MEENKRRPLIGVGAIVFDSHGRILLVKRGAPPQMGKWAIPGGHLELGETIFEGVKRELYEETGLEGEPKCIVNVDELIVNGVDGSVKRHYILIDVFFERVWGELRAASDALEAKFFEAEEAQSRNDVSFSTKTFLKKLLNDELYCIETYVNRYAE</sequence>
<dbReference type="SUPFAM" id="SSF55811">
    <property type="entry name" value="Nudix"/>
    <property type="match status" value="1"/>
</dbReference>
<evidence type="ECO:0000313" key="3">
    <source>
        <dbReference type="EMBL" id="HEU98099.1"/>
    </source>
</evidence>
<evidence type="ECO:0000256" key="1">
    <source>
        <dbReference type="ARBA" id="ARBA00022801"/>
    </source>
</evidence>
<dbReference type="AlphaFoldDB" id="A0A7C2YE49"/>
<organism evidence="3">
    <name type="scientific">Fervidicoccus fontis</name>
    <dbReference type="NCBI Taxonomy" id="683846"/>
    <lineage>
        <taxon>Archaea</taxon>
        <taxon>Thermoproteota</taxon>
        <taxon>Thermoprotei</taxon>
        <taxon>Fervidicoccales</taxon>
        <taxon>Fervidicoccaceae</taxon>
        <taxon>Fervidicoccus</taxon>
    </lineage>
</organism>
<feature type="domain" description="Nudix hydrolase" evidence="2">
    <location>
        <begin position="7"/>
        <end position="139"/>
    </location>
</feature>
<evidence type="ECO:0000259" key="2">
    <source>
        <dbReference type="PROSITE" id="PS51462"/>
    </source>
</evidence>
<comment type="caution">
    <text evidence="3">The sequence shown here is derived from an EMBL/GenBank/DDBJ whole genome shotgun (WGS) entry which is preliminary data.</text>
</comment>
<dbReference type="CDD" id="cd04673">
    <property type="entry name" value="NUDIX_ADPRase"/>
    <property type="match status" value="1"/>
</dbReference>
<protein>
    <submittedName>
        <fullName evidence="3">NUDIX domain-containing protein</fullName>
    </submittedName>
</protein>
<dbReference type="PROSITE" id="PS00893">
    <property type="entry name" value="NUDIX_BOX"/>
    <property type="match status" value="1"/>
</dbReference>
<dbReference type="Gene3D" id="3.90.79.10">
    <property type="entry name" value="Nucleoside Triphosphate Pyrophosphohydrolase"/>
    <property type="match status" value="1"/>
</dbReference>
<dbReference type="EMBL" id="DSFE01000094">
    <property type="protein sequence ID" value="HEU98099.1"/>
    <property type="molecule type" value="Genomic_DNA"/>
</dbReference>
<name>A0A7C2YE49_9CREN</name>
<reference evidence="3" key="1">
    <citation type="journal article" date="2020" name="mSystems">
        <title>Genome- and Community-Level Interaction Insights into Carbon Utilization and Element Cycling Functions of Hydrothermarchaeota in Hydrothermal Sediment.</title>
        <authorList>
            <person name="Zhou Z."/>
            <person name="Liu Y."/>
            <person name="Xu W."/>
            <person name="Pan J."/>
            <person name="Luo Z.H."/>
            <person name="Li M."/>
        </authorList>
    </citation>
    <scope>NUCLEOTIDE SEQUENCE [LARGE SCALE GENOMIC DNA]</scope>
    <source>
        <strain evidence="3">SpSt-1259</strain>
    </source>
</reference>
<dbReference type="Pfam" id="PF00293">
    <property type="entry name" value="NUDIX"/>
    <property type="match status" value="1"/>
</dbReference>
<dbReference type="PANTHER" id="PTHR43736:SF1">
    <property type="entry name" value="DIHYDRONEOPTERIN TRIPHOSPHATE DIPHOSPHATASE"/>
    <property type="match status" value="1"/>
</dbReference>
<dbReference type="PROSITE" id="PS51462">
    <property type="entry name" value="NUDIX"/>
    <property type="match status" value="1"/>
</dbReference>
<dbReference type="PANTHER" id="PTHR43736">
    <property type="entry name" value="ADP-RIBOSE PYROPHOSPHATASE"/>
    <property type="match status" value="1"/>
</dbReference>
<dbReference type="InterPro" id="IPR000086">
    <property type="entry name" value="NUDIX_hydrolase_dom"/>
</dbReference>
<keyword evidence="1" id="KW-0378">Hydrolase</keyword>
<dbReference type="Proteomes" id="UP000885664">
    <property type="component" value="Unassembled WGS sequence"/>
</dbReference>
<dbReference type="InterPro" id="IPR015797">
    <property type="entry name" value="NUDIX_hydrolase-like_dom_sf"/>
</dbReference>
<dbReference type="GO" id="GO:0016787">
    <property type="term" value="F:hydrolase activity"/>
    <property type="evidence" value="ECO:0007669"/>
    <property type="project" value="UniProtKB-KW"/>
</dbReference>
<dbReference type="InterPro" id="IPR020476">
    <property type="entry name" value="Nudix_hydrolase"/>
</dbReference>
<accession>A0A7C2YE49</accession>
<dbReference type="PRINTS" id="PR00502">
    <property type="entry name" value="NUDIXFAMILY"/>
</dbReference>